<evidence type="ECO:0008006" key="4">
    <source>
        <dbReference type="Google" id="ProtNLM"/>
    </source>
</evidence>
<evidence type="ECO:0000256" key="1">
    <source>
        <dbReference type="SAM" id="MobiDB-lite"/>
    </source>
</evidence>
<organism evidence="2 3">
    <name type="scientific">Cristinia sonorae</name>
    <dbReference type="NCBI Taxonomy" id="1940300"/>
    <lineage>
        <taxon>Eukaryota</taxon>
        <taxon>Fungi</taxon>
        <taxon>Dikarya</taxon>
        <taxon>Basidiomycota</taxon>
        <taxon>Agaricomycotina</taxon>
        <taxon>Agaricomycetes</taxon>
        <taxon>Agaricomycetidae</taxon>
        <taxon>Agaricales</taxon>
        <taxon>Pleurotineae</taxon>
        <taxon>Stephanosporaceae</taxon>
        <taxon>Cristinia</taxon>
    </lineage>
</organism>
<gene>
    <name evidence="2" type="ORF">BXZ70DRAFT_938601</name>
</gene>
<comment type="caution">
    <text evidence="2">The sequence shown here is derived from an EMBL/GenBank/DDBJ whole genome shotgun (WGS) entry which is preliminary data.</text>
</comment>
<keyword evidence="3" id="KW-1185">Reference proteome</keyword>
<dbReference type="AlphaFoldDB" id="A0A8K0UQ11"/>
<proteinExistence type="predicted"/>
<protein>
    <recommendedName>
        <fullName evidence="4">F-box domain-containing protein</fullName>
    </recommendedName>
</protein>
<evidence type="ECO:0000313" key="3">
    <source>
        <dbReference type="Proteomes" id="UP000813824"/>
    </source>
</evidence>
<sequence>MSQLPLTASGSGLASAPKPSSSSSADTGCKANVVSAAICLAELSTGKERLQPVEQHAHAFAEQIKTAWPEPPRFLPEPGSRDAILASISQEETVLEQIAETFRRASEQARANLELRRILAQSTANRLSEDLWVQVFRMVVDGARLQWSFTTDTTIISISRTCALWRRITLKTPSLWHTPLYLGMITRAQALLFVKNSKDLPLRIHLQPGFEDIGGFPSGWTNDNSSWCCLHDSPKLRSMLSRYRFCELVLPRIESLDITIPRSGKPNPSKAMKSWLAPRLKTIRVGNTLPEALVLNGLCRNGMPELEVVTLDQVFVAWSALASATTLTTLHMRFTNRPCKNEDSGHSKPTEDLDTKILDVFRFCRKLKDVSLTCHDRLRLDSGKLNDRDVGIPLLHLKSLHLELTCPDIGFLLRSLVLPKDMETVKVVAVVSSRTVKGEMDNCLPGGPRALAPLCNVQSCEIRTMDGDDLDRKRKKGRALDKVSPSEWHGIRGSMEETTQDGTPFPLSFQLPQDVGDHKLQVKFVKSLSHVISADYHMPNLTELTLSDMDDSGRTQLAVKDIINFLRHCPELQSLYIYGQHAELVQQLALWHAHPVTPCCPSLGYVQLGQMSIELSVVEQFLRTFFQQPGYNVPHYRLGGGEGVEDLDSLDGRDRLSKRLFTWVGSSDREFWILSTVTVWERKKERYYPVYVLGDETAA</sequence>
<dbReference type="SUPFAM" id="SSF52047">
    <property type="entry name" value="RNI-like"/>
    <property type="match status" value="1"/>
</dbReference>
<feature type="compositionally biased region" description="Low complexity" evidence="1">
    <location>
        <begin position="8"/>
        <end position="25"/>
    </location>
</feature>
<dbReference type="EMBL" id="JAEVFJ010000016">
    <property type="protein sequence ID" value="KAH8100220.1"/>
    <property type="molecule type" value="Genomic_DNA"/>
</dbReference>
<name>A0A8K0UQ11_9AGAR</name>
<evidence type="ECO:0000313" key="2">
    <source>
        <dbReference type="EMBL" id="KAH8100220.1"/>
    </source>
</evidence>
<accession>A0A8K0UQ11</accession>
<dbReference type="Proteomes" id="UP000813824">
    <property type="component" value="Unassembled WGS sequence"/>
</dbReference>
<feature type="region of interest" description="Disordered" evidence="1">
    <location>
        <begin position="1"/>
        <end position="27"/>
    </location>
</feature>
<reference evidence="2" key="1">
    <citation type="journal article" date="2021" name="New Phytol.">
        <title>Evolutionary innovations through gain and loss of genes in the ectomycorrhizal Boletales.</title>
        <authorList>
            <person name="Wu G."/>
            <person name="Miyauchi S."/>
            <person name="Morin E."/>
            <person name="Kuo A."/>
            <person name="Drula E."/>
            <person name="Varga T."/>
            <person name="Kohler A."/>
            <person name="Feng B."/>
            <person name="Cao Y."/>
            <person name="Lipzen A."/>
            <person name="Daum C."/>
            <person name="Hundley H."/>
            <person name="Pangilinan J."/>
            <person name="Johnson J."/>
            <person name="Barry K."/>
            <person name="LaButti K."/>
            <person name="Ng V."/>
            <person name="Ahrendt S."/>
            <person name="Min B."/>
            <person name="Choi I.G."/>
            <person name="Park H."/>
            <person name="Plett J.M."/>
            <person name="Magnuson J."/>
            <person name="Spatafora J.W."/>
            <person name="Nagy L.G."/>
            <person name="Henrissat B."/>
            <person name="Grigoriev I.V."/>
            <person name="Yang Z.L."/>
            <person name="Xu J."/>
            <person name="Martin F.M."/>
        </authorList>
    </citation>
    <scope>NUCLEOTIDE SEQUENCE</scope>
    <source>
        <strain evidence="2">KKN 215</strain>
    </source>
</reference>